<comment type="caution">
    <text evidence="1">The sequence shown here is derived from an EMBL/GenBank/DDBJ whole genome shotgun (WGS) entry which is preliminary data.</text>
</comment>
<gene>
    <name evidence="1" type="ORF">GCM10011396_16150</name>
</gene>
<sequence>MHNKNRLGSYQHVVHHCSRLLLSIAFSFQLYGVVQAAPLLRCEVIYAGVTYTVVATPGSDPYSIEAVDIGERFRFKAVMVSVDKPIDYIKLYAYFQTRRKDIPIHQATYLPPFTVSDKPYPLTPQNYLYAGDVERELQYHCTLQGVAP</sequence>
<protein>
    <submittedName>
        <fullName evidence="1">Uncharacterized protein</fullName>
    </submittedName>
</protein>
<evidence type="ECO:0000313" key="2">
    <source>
        <dbReference type="Proteomes" id="UP000637423"/>
    </source>
</evidence>
<dbReference type="RefSeq" id="WP_229750983.1">
    <property type="nucleotide sequence ID" value="NZ_BMED01000001.1"/>
</dbReference>
<keyword evidence="2" id="KW-1185">Reference proteome</keyword>
<evidence type="ECO:0000313" key="1">
    <source>
        <dbReference type="EMBL" id="GGC69891.1"/>
    </source>
</evidence>
<dbReference type="EMBL" id="BMED01000001">
    <property type="protein sequence ID" value="GGC69891.1"/>
    <property type="molecule type" value="Genomic_DNA"/>
</dbReference>
<dbReference type="AlphaFoldDB" id="A0A916UEY4"/>
<reference evidence="1" key="2">
    <citation type="submission" date="2020-09" db="EMBL/GenBank/DDBJ databases">
        <authorList>
            <person name="Sun Q."/>
            <person name="Zhou Y."/>
        </authorList>
    </citation>
    <scope>NUCLEOTIDE SEQUENCE</scope>
    <source>
        <strain evidence="1">CGMCC 1.10998</strain>
    </source>
</reference>
<accession>A0A916UEY4</accession>
<dbReference type="Proteomes" id="UP000637423">
    <property type="component" value="Unassembled WGS sequence"/>
</dbReference>
<reference evidence="1" key="1">
    <citation type="journal article" date="2014" name="Int. J. Syst. Evol. Microbiol.">
        <title>Complete genome sequence of Corynebacterium casei LMG S-19264T (=DSM 44701T), isolated from a smear-ripened cheese.</title>
        <authorList>
            <consortium name="US DOE Joint Genome Institute (JGI-PGF)"/>
            <person name="Walter F."/>
            <person name="Albersmeier A."/>
            <person name="Kalinowski J."/>
            <person name="Ruckert C."/>
        </authorList>
    </citation>
    <scope>NUCLEOTIDE SEQUENCE</scope>
    <source>
        <strain evidence="1">CGMCC 1.10998</strain>
    </source>
</reference>
<name>A0A916UEY4_9BURK</name>
<proteinExistence type="predicted"/>
<organism evidence="1 2">
    <name type="scientific">Undibacterium terreum</name>
    <dbReference type="NCBI Taxonomy" id="1224302"/>
    <lineage>
        <taxon>Bacteria</taxon>
        <taxon>Pseudomonadati</taxon>
        <taxon>Pseudomonadota</taxon>
        <taxon>Betaproteobacteria</taxon>
        <taxon>Burkholderiales</taxon>
        <taxon>Oxalobacteraceae</taxon>
        <taxon>Undibacterium</taxon>
    </lineage>
</organism>